<proteinExistence type="predicted"/>
<sequence length="202" mass="22312">MVHFLSDCTYQKELIRKAIHITLGVVTCVLIFYNIIEPFYLFIVLAITIVFSFFSRKKRLPIIGWFLEHFDRPEHFPAKGFITYLIGVILSLELFPLPFALAAIMVLALGDGVAALARPFSKRKTALSNKHLIEETIAGIVAGAIGAAFFVSLPLAIIASSCAMLLEAIEVRFNNEILDDNILIPLAAGTSLLLLTKFGVFV</sequence>
<keyword evidence="1" id="KW-0812">Transmembrane</keyword>
<dbReference type="Proteomes" id="UP000177614">
    <property type="component" value="Unassembled WGS sequence"/>
</dbReference>
<evidence type="ECO:0000313" key="3">
    <source>
        <dbReference type="Proteomes" id="UP000177614"/>
    </source>
</evidence>
<dbReference type="PANTHER" id="PTHR31303:SF1">
    <property type="entry name" value="CTP-DEPENDENT DIACYLGLYCEROL KINASE 1"/>
    <property type="match status" value="1"/>
</dbReference>
<dbReference type="GO" id="GO:0004143">
    <property type="term" value="F:ATP-dependent diacylglycerol kinase activity"/>
    <property type="evidence" value="ECO:0007669"/>
    <property type="project" value="InterPro"/>
</dbReference>
<dbReference type="InterPro" id="IPR037997">
    <property type="entry name" value="Dgk1-like"/>
</dbReference>
<name>A0A1F4XKN3_9BACT</name>
<evidence type="ECO:0008006" key="4">
    <source>
        <dbReference type="Google" id="ProtNLM"/>
    </source>
</evidence>
<evidence type="ECO:0000313" key="2">
    <source>
        <dbReference type="EMBL" id="OGC81653.1"/>
    </source>
</evidence>
<feature type="transmembrane region" description="Helical" evidence="1">
    <location>
        <begin position="182"/>
        <end position="201"/>
    </location>
</feature>
<reference evidence="2 3" key="1">
    <citation type="journal article" date="2016" name="Nat. Commun.">
        <title>Thousands of microbial genomes shed light on interconnected biogeochemical processes in an aquifer system.</title>
        <authorList>
            <person name="Anantharaman K."/>
            <person name="Brown C.T."/>
            <person name="Hug L.A."/>
            <person name="Sharon I."/>
            <person name="Castelle C.J."/>
            <person name="Probst A.J."/>
            <person name="Thomas B.C."/>
            <person name="Singh A."/>
            <person name="Wilkins M.J."/>
            <person name="Karaoz U."/>
            <person name="Brodie E.L."/>
            <person name="Williams K.H."/>
            <person name="Hubbard S.S."/>
            <person name="Banfield J.F."/>
        </authorList>
    </citation>
    <scope>NUCLEOTIDE SEQUENCE [LARGE SCALE GENOMIC DNA]</scope>
</reference>
<comment type="caution">
    <text evidence="2">The sequence shown here is derived from an EMBL/GenBank/DDBJ whole genome shotgun (WGS) entry which is preliminary data.</text>
</comment>
<dbReference type="STRING" id="1817814.A2V81_05300"/>
<gene>
    <name evidence="2" type="ORF">A2V81_05300</name>
</gene>
<feature type="transmembrane region" description="Helical" evidence="1">
    <location>
        <begin position="137"/>
        <end position="166"/>
    </location>
</feature>
<dbReference type="AlphaFoldDB" id="A0A1F4XKN3"/>
<evidence type="ECO:0000256" key="1">
    <source>
        <dbReference type="SAM" id="Phobius"/>
    </source>
</evidence>
<protein>
    <recommendedName>
        <fullName evidence="4">Phosphatidate cytidylyltransferase</fullName>
    </recommendedName>
</protein>
<keyword evidence="1" id="KW-0472">Membrane</keyword>
<feature type="transmembrane region" description="Helical" evidence="1">
    <location>
        <begin position="14"/>
        <end position="33"/>
    </location>
</feature>
<accession>A0A1F4XKN3</accession>
<feature type="transmembrane region" description="Helical" evidence="1">
    <location>
        <begin position="98"/>
        <end position="117"/>
    </location>
</feature>
<keyword evidence="1" id="KW-1133">Transmembrane helix</keyword>
<dbReference type="PANTHER" id="PTHR31303">
    <property type="entry name" value="CTP-DEPENDENT DIACYLGLYCEROL KINASE 1"/>
    <property type="match status" value="1"/>
</dbReference>
<dbReference type="EMBL" id="MEWR01000023">
    <property type="protein sequence ID" value="OGC81653.1"/>
    <property type="molecule type" value="Genomic_DNA"/>
</dbReference>
<organism evidence="2 3">
    <name type="scientific">Candidatus Abawacabacteria bacterium RBG_16_42_10</name>
    <dbReference type="NCBI Taxonomy" id="1817814"/>
    <lineage>
        <taxon>Bacteria</taxon>
        <taxon>Candidatus Abawacaibacteriota</taxon>
    </lineage>
</organism>